<keyword evidence="2" id="KW-1185">Reference proteome</keyword>
<reference evidence="1" key="1">
    <citation type="submission" date="2020-06" db="EMBL/GenBank/DDBJ databases">
        <title>WGS assembly of Ceratodon purpureus strain R40.</title>
        <authorList>
            <person name="Carey S.B."/>
            <person name="Jenkins J."/>
            <person name="Shu S."/>
            <person name="Lovell J.T."/>
            <person name="Sreedasyam A."/>
            <person name="Maumus F."/>
            <person name="Tiley G.P."/>
            <person name="Fernandez-Pozo N."/>
            <person name="Barry K."/>
            <person name="Chen C."/>
            <person name="Wang M."/>
            <person name="Lipzen A."/>
            <person name="Daum C."/>
            <person name="Saski C.A."/>
            <person name="Payton A.C."/>
            <person name="Mcbreen J.C."/>
            <person name="Conrad R.E."/>
            <person name="Kollar L.M."/>
            <person name="Olsson S."/>
            <person name="Huttunen S."/>
            <person name="Landis J.B."/>
            <person name="Wickett N.J."/>
            <person name="Johnson M.G."/>
            <person name="Rensing S.A."/>
            <person name="Grimwood J."/>
            <person name="Schmutz J."/>
            <person name="Mcdaniel S.F."/>
        </authorList>
    </citation>
    <scope>NUCLEOTIDE SEQUENCE</scope>
    <source>
        <strain evidence="1">R40</strain>
    </source>
</reference>
<comment type="caution">
    <text evidence="1">The sequence shown here is derived from an EMBL/GenBank/DDBJ whole genome shotgun (WGS) entry which is preliminary data.</text>
</comment>
<name>A0A8T0HPY5_CERPU</name>
<evidence type="ECO:0000313" key="1">
    <source>
        <dbReference type="EMBL" id="KAG0572648.1"/>
    </source>
</evidence>
<dbReference type="AlphaFoldDB" id="A0A8T0HPY5"/>
<sequence length="61" mass="6240">MAGSLSAAALREVGSVWLNTQLATPGLTSTAGSAHSVNTMLSLQFEGGGRGAHRDEETIIL</sequence>
<dbReference type="EMBL" id="CM026426">
    <property type="protein sequence ID" value="KAG0572648.1"/>
    <property type="molecule type" value="Genomic_DNA"/>
</dbReference>
<gene>
    <name evidence="1" type="ORF">KC19_VG113400</name>
</gene>
<protein>
    <submittedName>
        <fullName evidence="1">Uncharacterized protein</fullName>
    </submittedName>
</protein>
<organism evidence="1 2">
    <name type="scientific">Ceratodon purpureus</name>
    <name type="common">Fire moss</name>
    <name type="synonym">Dicranum purpureum</name>
    <dbReference type="NCBI Taxonomy" id="3225"/>
    <lineage>
        <taxon>Eukaryota</taxon>
        <taxon>Viridiplantae</taxon>
        <taxon>Streptophyta</taxon>
        <taxon>Embryophyta</taxon>
        <taxon>Bryophyta</taxon>
        <taxon>Bryophytina</taxon>
        <taxon>Bryopsida</taxon>
        <taxon>Dicranidae</taxon>
        <taxon>Pseudoditrichales</taxon>
        <taxon>Ditrichaceae</taxon>
        <taxon>Ceratodon</taxon>
    </lineage>
</organism>
<dbReference type="Proteomes" id="UP000822688">
    <property type="component" value="Chromosome V"/>
</dbReference>
<evidence type="ECO:0000313" key="2">
    <source>
        <dbReference type="Proteomes" id="UP000822688"/>
    </source>
</evidence>
<proteinExistence type="predicted"/>
<accession>A0A8T0HPY5</accession>